<dbReference type="InterPro" id="IPR043128">
    <property type="entry name" value="Rev_trsase/Diguanyl_cyclase"/>
</dbReference>
<accession>A0A255YR74</accession>
<dbReference type="SUPFAM" id="SSF55073">
    <property type="entry name" value="Nucleotide cyclase"/>
    <property type="match status" value="1"/>
</dbReference>
<feature type="transmembrane region" description="Helical" evidence="3">
    <location>
        <begin position="98"/>
        <end position="115"/>
    </location>
</feature>
<feature type="transmembrane region" description="Helical" evidence="3">
    <location>
        <begin position="40"/>
        <end position="60"/>
    </location>
</feature>
<dbReference type="InterPro" id="IPR029787">
    <property type="entry name" value="Nucleotide_cyclase"/>
</dbReference>
<organism evidence="5 6">
    <name type="scientific">Niveispirillum lacus</name>
    <dbReference type="NCBI Taxonomy" id="1981099"/>
    <lineage>
        <taxon>Bacteria</taxon>
        <taxon>Pseudomonadati</taxon>
        <taxon>Pseudomonadota</taxon>
        <taxon>Alphaproteobacteria</taxon>
        <taxon>Rhodospirillales</taxon>
        <taxon>Azospirillaceae</taxon>
        <taxon>Niveispirillum</taxon>
    </lineage>
</organism>
<dbReference type="Pfam" id="PF00990">
    <property type="entry name" value="GGDEF"/>
    <property type="match status" value="1"/>
</dbReference>
<dbReference type="FunFam" id="3.30.70.270:FF:000001">
    <property type="entry name" value="Diguanylate cyclase domain protein"/>
    <property type="match status" value="1"/>
</dbReference>
<dbReference type="CDD" id="cd01949">
    <property type="entry name" value="GGDEF"/>
    <property type="match status" value="1"/>
</dbReference>
<dbReference type="SMART" id="SM00267">
    <property type="entry name" value="GGDEF"/>
    <property type="match status" value="1"/>
</dbReference>
<dbReference type="GO" id="GO:0005886">
    <property type="term" value="C:plasma membrane"/>
    <property type="evidence" value="ECO:0007669"/>
    <property type="project" value="TreeGrafter"/>
</dbReference>
<evidence type="ECO:0000256" key="1">
    <source>
        <dbReference type="ARBA" id="ARBA00012528"/>
    </source>
</evidence>
<proteinExistence type="predicted"/>
<name>A0A255YR74_9PROT</name>
<dbReference type="AlphaFoldDB" id="A0A255YR74"/>
<feature type="transmembrane region" description="Helical" evidence="3">
    <location>
        <begin position="191"/>
        <end position="211"/>
    </location>
</feature>
<comment type="caution">
    <text evidence="5">The sequence shown here is derived from an EMBL/GenBank/DDBJ whole genome shotgun (WGS) entry which is preliminary data.</text>
</comment>
<dbReference type="OrthoDB" id="7366409at2"/>
<dbReference type="GO" id="GO:0043709">
    <property type="term" value="P:cell adhesion involved in single-species biofilm formation"/>
    <property type="evidence" value="ECO:0007669"/>
    <property type="project" value="TreeGrafter"/>
</dbReference>
<comment type="catalytic activity">
    <reaction evidence="2">
        <text>2 GTP = 3',3'-c-di-GMP + 2 diphosphate</text>
        <dbReference type="Rhea" id="RHEA:24898"/>
        <dbReference type="ChEBI" id="CHEBI:33019"/>
        <dbReference type="ChEBI" id="CHEBI:37565"/>
        <dbReference type="ChEBI" id="CHEBI:58805"/>
        <dbReference type="EC" id="2.7.7.65"/>
    </reaction>
</comment>
<feature type="transmembrane region" description="Helical" evidence="3">
    <location>
        <begin position="66"/>
        <end position="86"/>
    </location>
</feature>
<dbReference type="RefSeq" id="WP_094458405.1">
    <property type="nucleotide sequence ID" value="NZ_NOXU01000032.1"/>
</dbReference>
<evidence type="ECO:0000256" key="3">
    <source>
        <dbReference type="SAM" id="Phobius"/>
    </source>
</evidence>
<keyword evidence="3" id="KW-0472">Membrane</keyword>
<dbReference type="GO" id="GO:0052621">
    <property type="term" value="F:diguanylate cyclase activity"/>
    <property type="evidence" value="ECO:0007669"/>
    <property type="project" value="UniProtKB-EC"/>
</dbReference>
<dbReference type="EMBL" id="NOXU01000032">
    <property type="protein sequence ID" value="OYQ31713.1"/>
    <property type="molecule type" value="Genomic_DNA"/>
</dbReference>
<feature type="transmembrane region" description="Helical" evidence="3">
    <location>
        <begin position="154"/>
        <end position="179"/>
    </location>
</feature>
<dbReference type="PANTHER" id="PTHR45138:SF9">
    <property type="entry name" value="DIGUANYLATE CYCLASE DGCM-RELATED"/>
    <property type="match status" value="1"/>
</dbReference>
<reference evidence="5 6" key="1">
    <citation type="submission" date="2017-07" db="EMBL/GenBank/DDBJ databases">
        <title>Niveispirillum cyanobacteriorum sp. nov., isolated from cyanobacterial aggregates in a eutrophic lake.</title>
        <authorList>
            <person name="Cai H."/>
        </authorList>
    </citation>
    <scope>NUCLEOTIDE SEQUENCE [LARGE SCALE GENOMIC DNA]</scope>
    <source>
        <strain evidence="6">TH1-14</strain>
    </source>
</reference>
<dbReference type="PROSITE" id="PS50887">
    <property type="entry name" value="GGDEF"/>
    <property type="match status" value="1"/>
</dbReference>
<dbReference type="Gene3D" id="3.30.70.270">
    <property type="match status" value="1"/>
</dbReference>
<gene>
    <name evidence="5" type="ORF">CHU95_21500</name>
</gene>
<keyword evidence="6" id="KW-1185">Reference proteome</keyword>
<dbReference type="NCBIfam" id="TIGR00254">
    <property type="entry name" value="GGDEF"/>
    <property type="match status" value="1"/>
</dbReference>
<dbReference type="InterPro" id="IPR050469">
    <property type="entry name" value="Diguanylate_Cyclase"/>
</dbReference>
<keyword evidence="3" id="KW-0812">Transmembrane</keyword>
<dbReference type="Proteomes" id="UP000216998">
    <property type="component" value="Unassembled WGS sequence"/>
</dbReference>
<evidence type="ECO:0000259" key="4">
    <source>
        <dbReference type="PROSITE" id="PS50887"/>
    </source>
</evidence>
<evidence type="ECO:0000313" key="5">
    <source>
        <dbReference type="EMBL" id="OYQ31713.1"/>
    </source>
</evidence>
<keyword evidence="3" id="KW-1133">Transmembrane helix</keyword>
<feature type="transmembrane region" description="Helical" evidence="3">
    <location>
        <begin position="121"/>
        <end position="142"/>
    </location>
</feature>
<protein>
    <recommendedName>
        <fullName evidence="1">diguanylate cyclase</fullName>
        <ecNumber evidence="1">2.7.7.65</ecNumber>
    </recommendedName>
</protein>
<evidence type="ECO:0000313" key="6">
    <source>
        <dbReference type="Proteomes" id="UP000216998"/>
    </source>
</evidence>
<feature type="transmembrane region" description="Helical" evidence="3">
    <location>
        <begin position="6"/>
        <end position="28"/>
    </location>
</feature>
<sequence length="384" mass="40609">MLPPLDLATIFATNSAIAAVTALVLSVLRRNQPAINGIGSWATGQAAYAVGFLLLYLSMADAFQRSALLGFFFSFAGALFTSLGFHRFLGLAPWATRVAASVFLAVLVLLPLLSLTERTGLIIATTIAILGSTAAMNAWLLFRNGRGALRPAAMTLAALHGLWALFALGRLIFIAAHGFERPAAIATLPPAMLMATVMLTCHALGLIWLVVGRLQEDLVIQAATDPLTGALNRRALLARLDQERARAARDGIGFALATFDLDHFKQLNDTHGHVVGDATLVGVVETVRRLLRPNDAVARLGGEEFCVLLPGVVGDDALALAERLREQVSSLVINSAAGPVQVAASFGVAWYGTHGQDWSSLLKAADGALYCAKRLGRNQVVAAA</sequence>
<dbReference type="PANTHER" id="PTHR45138">
    <property type="entry name" value="REGULATORY COMPONENTS OF SENSORY TRANSDUCTION SYSTEM"/>
    <property type="match status" value="1"/>
</dbReference>
<feature type="domain" description="GGDEF" evidence="4">
    <location>
        <begin position="252"/>
        <end position="384"/>
    </location>
</feature>
<dbReference type="InterPro" id="IPR000160">
    <property type="entry name" value="GGDEF_dom"/>
</dbReference>
<dbReference type="GO" id="GO:1902201">
    <property type="term" value="P:negative regulation of bacterial-type flagellum-dependent cell motility"/>
    <property type="evidence" value="ECO:0007669"/>
    <property type="project" value="TreeGrafter"/>
</dbReference>
<dbReference type="EC" id="2.7.7.65" evidence="1"/>
<evidence type="ECO:0000256" key="2">
    <source>
        <dbReference type="ARBA" id="ARBA00034247"/>
    </source>
</evidence>